<proteinExistence type="predicted"/>
<dbReference type="PANTHER" id="PTHR47099:SF1">
    <property type="entry name" value="METHYLCOBAMIDE:COM METHYLTRANSFERASE MTBA"/>
    <property type="match status" value="1"/>
</dbReference>
<comment type="caution">
    <text evidence="2">The sequence shown here is derived from an EMBL/GenBank/DDBJ whole genome shotgun (WGS) entry which is preliminary data.</text>
</comment>
<dbReference type="InterPro" id="IPR000257">
    <property type="entry name" value="Uroporphyrinogen_deCOase"/>
</dbReference>
<accession>A0A3E4FAT7</accession>
<dbReference type="PANTHER" id="PTHR47099">
    <property type="entry name" value="METHYLCOBAMIDE:COM METHYLTRANSFERASE MTBA"/>
    <property type="match status" value="1"/>
</dbReference>
<dbReference type="SUPFAM" id="SSF51726">
    <property type="entry name" value="UROD/MetE-like"/>
    <property type="match status" value="1"/>
</dbReference>
<evidence type="ECO:0000313" key="3">
    <source>
        <dbReference type="Proteomes" id="UP000260664"/>
    </source>
</evidence>
<dbReference type="Proteomes" id="UP000260664">
    <property type="component" value="Unassembled WGS sequence"/>
</dbReference>
<feature type="domain" description="Uroporphyrinogen decarboxylase (URO-D)" evidence="1">
    <location>
        <begin position="8"/>
        <end position="345"/>
    </location>
</feature>
<protein>
    <submittedName>
        <fullName evidence="2">Uroporphyrinogen decarboxylase</fullName>
    </submittedName>
</protein>
<dbReference type="InterPro" id="IPR052024">
    <property type="entry name" value="Methanogen_methyltrans"/>
</dbReference>
<dbReference type="Pfam" id="PF01208">
    <property type="entry name" value="URO-D"/>
    <property type="match status" value="1"/>
</dbReference>
<dbReference type="Gene3D" id="3.20.20.210">
    <property type="match status" value="1"/>
</dbReference>
<evidence type="ECO:0000259" key="1">
    <source>
        <dbReference type="Pfam" id="PF01208"/>
    </source>
</evidence>
<reference evidence="2 3" key="1">
    <citation type="submission" date="2018-08" db="EMBL/GenBank/DDBJ databases">
        <title>A genome reference for cultivated species of the human gut microbiota.</title>
        <authorList>
            <person name="Zou Y."/>
            <person name="Xue W."/>
            <person name="Luo G."/>
        </authorList>
    </citation>
    <scope>NUCLEOTIDE SEQUENCE [LARGE SCALE GENOMIC DNA]</scope>
    <source>
        <strain evidence="2 3">TM09-19AC</strain>
    </source>
</reference>
<dbReference type="GO" id="GO:0004853">
    <property type="term" value="F:uroporphyrinogen decarboxylase activity"/>
    <property type="evidence" value="ECO:0007669"/>
    <property type="project" value="InterPro"/>
</dbReference>
<dbReference type="RefSeq" id="WP_117494078.1">
    <property type="nucleotide sequence ID" value="NZ_QSOI01000001.1"/>
</dbReference>
<evidence type="ECO:0000313" key="2">
    <source>
        <dbReference type="EMBL" id="RGI86726.1"/>
    </source>
</evidence>
<sequence length="356" mass="39655">MHELDQMTPNQRLNAFMTGQSMDRMLAMPVIVSMSGDVCGMTHREKRSSPENEAKCQIEAYKRFGNDLAVIEYGLHMVGVGLGGTTNDPEFQTPAIATYPLESLDDIDKLDPERLKKENDPHLRHCLEACHIVKEEIGDEVPVGVLITGPYTAATSCYPAEKLFRAMRKSPEKVHRLVQFTTDCLIDIYKEFIQEGVLILQCDPLASGTILRKSQYQEFVLPYAKKVNQAIHDAGGMVCYHICGDTTKTIDDMADAGSDMISVDNVVDLEHVKNTAGQKMPILGNVAPVDYFIQGTKEEMDAAVKRCLQKAWDSPNGYILASGCDLSGQVKLENIEVFMNAARKYGKWPLDPKNFE</sequence>
<gene>
    <name evidence="2" type="ORF">DXD84_00750</name>
</gene>
<name>A0A3E4FAT7_9FIRM</name>
<dbReference type="GO" id="GO:0006779">
    <property type="term" value="P:porphyrin-containing compound biosynthetic process"/>
    <property type="evidence" value="ECO:0007669"/>
    <property type="project" value="InterPro"/>
</dbReference>
<dbReference type="CDD" id="cd03465">
    <property type="entry name" value="URO-D_like"/>
    <property type="match status" value="1"/>
</dbReference>
<dbReference type="EMBL" id="QSOI01000001">
    <property type="protein sequence ID" value="RGI86726.1"/>
    <property type="molecule type" value="Genomic_DNA"/>
</dbReference>
<dbReference type="AlphaFoldDB" id="A0A3E4FAT7"/>
<dbReference type="InterPro" id="IPR038071">
    <property type="entry name" value="UROD/MetE-like_sf"/>
</dbReference>
<organism evidence="2 3">
    <name type="scientific">Dorea formicigenerans</name>
    <dbReference type="NCBI Taxonomy" id="39486"/>
    <lineage>
        <taxon>Bacteria</taxon>
        <taxon>Bacillati</taxon>
        <taxon>Bacillota</taxon>
        <taxon>Clostridia</taxon>
        <taxon>Lachnospirales</taxon>
        <taxon>Lachnospiraceae</taxon>
        <taxon>Dorea</taxon>
    </lineage>
</organism>